<name>A0ABQ5T840_9CAUL</name>
<protein>
    <recommendedName>
        <fullName evidence="5">DUF2975 domain-containing protein</fullName>
    </recommendedName>
</protein>
<dbReference type="RefSeq" id="WP_271164207.1">
    <property type="nucleotide sequence ID" value="NZ_BSFD01000002.1"/>
</dbReference>
<organism evidence="3 4">
    <name type="scientific">Brevundimonas intermedia</name>
    <dbReference type="NCBI Taxonomy" id="74315"/>
    <lineage>
        <taxon>Bacteria</taxon>
        <taxon>Pseudomonadati</taxon>
        <taxon>Pseudomonadota</taxon>
        <taxon>Alphaproteobacteria</taxon>
        <taxon>Caulobacterales</taxon>
        <taxon>Caulobacteraceae</taxon>
        <taxon>Brevundimonas</taxon>
    </lineage>
</organism>
<dbReference type="EMBL" id="BSFD01000002">
    <property type="protein sequence ID" value="GLK47936.1"/>
    <property type="molecule type" value="Genomic_DNA"/>
</dbReference>
<keyword evidence="1" id="KW-1133">Transmembrane helix</keyword>
<sequence>MRLNIALPALGLTAFWTCAAAAQSVEPGGRGLKIAAVFNDAGPETKLIVLGLVACGLAAALLAPRLARQTRDNPSPRGIGFISGLRLGGPLIALVAVLHNLLNWAVASAWFNRSPSHLQLAQGYAELALIALAGTVAATFAIFSLEHVRAAEQRARG</sequence>
<feature type="chain" id="PRO_5047086938" description="DUF2975 domain-containing protein" evidence="2">
    <location>
        <begin position="22"/>
        <end position="157"/>
    </location>
</feature>
<evidence type="ECO:0000313" key="4">
    <source>
        <dbReference type="Proteomes" id="UP001143509"/>
    </source>
</evidence>
<gene>
    <name evidence="3" type="ORF">GCM10017620_09090</name>
</gene>
<proteinExistence type="predicted"/>
<accession>A0ABQ5T840</accession>
<reference evidence="3" key="1">
    <citation type="journal article" date="2014" name="Int. J. Syst. Evol. Microbiol.">
        <title>Complete genome of a new Firmicutes species belonging to the dominant human colonic microbiota ('Ruminococcus bicirculans') reveals two chromosomes and a selective capacity to utilize plant glucans.</title>
        <authorList>
            <consortium name="NISC Comparative Sequencing Program"/>
            <person name="Wegmann U."/>
            <person name="Louis P."/>
            <person name="Goesmann A."/>
            <person name="Henrissat B."/>
            <person name="Duncan S.H."/>
            <person name="Flint H.J."/>
        </authorList>
    </citation>
    <scope>NUCLEOTIDE SEQUENCE</scope>
    <source>
        <strain evidence="3">VKM B-1499</strain>
    </source>
</reference>
<keyword evidence="2" id="KW-0732">Signal</keyword>
<evidence type="ECO:0008006" key="5">
    <source>
        <dbReference type="Google" id="ProtNLM"/>
    </source>
</evidence>
<evidence type="ECO:0000256" key="2">
    <source>
        <dbReference type="SAM" id="SignalP"/>
    </source>
</evidence>
<evidence type="ECO:0000256" key="1">
    <source>
        <dbReference type="SAM" id="Phobius"/>
    </source>
</evidence>
<feature type="signal peptide" evidence="2">
    <location>
        <begin position="1"/>
        <end position="21"/>
    </location>
</feature>
<keyword evidence="1" id="KW-0472">Membrane</keyword>
<feature type="transmembrane region" description="Helical" evidence="1">
    <location>
        <begin position="127"/>
        <end position="145"/>
    </location>
</feature>
<feature type="transmembrane region" description="Helical" evidence="1">
    <location>
        <begin position="84"/>
        <end position="107"/>
    </location>
</feature>
<comment type="caution">
    <text evidence="3">The sequence shown here is derived from an EMBL/GenBank/DDBJ whole genome shotgun (WGS) entry which is preliminary data.</text>
</comment>
<evidence type="ECO:0000313" key="3">
    <source>
        <dbReference type="EMBL" id="GLK47936.1"/>
    </source>
</evidence>
<keyword evidence="1" id="KW-0812">Transmembrane</keyword>
<reference evidence="3" key="2">
    <citation type="submission" date="2023-01" db="EMBL/GenBank/DDBJ databases">
        <authorList>
            <person name="Sun Q."/>
            <person name="Evtushenko L."/>
        </authorList>
    </citation>
    <scope>NUCLEOTIDE SEQUENCE</scope>
    <source>
        <strain evidence="3">VKM B-1499</strain>
    </source>
</reference>
<dbReference type="Proteomes" id="UP001143509">
    <property type="component" value="Unassembled WGS sequence"/>
</dbReference>
<keyword evidence="4" id="KW-1185">Reference proteome</keyword>
<feature type="transmembrane region" description="Helical" evidence="1">
    <location>
        <begin position="45"/>
        <end position="63"/>
    </location>
</feature>